<organism evidence="1 2">
    <name type="scientific">Allacma fusca</name>
    <dbReference type="NCBI Taxonomy" id="39272"/>
    <lineage>
        <taxon>Eukaryota</taxon>
        <taxon>Metazoa</taxon>
        <taxon>Ecdysozoa</taxon>
        <taxon>Arthropoda</taxon>
        <taxon>Hexapoda</taxon>
        <taxon>Collembola</taxon>
        <taxon>Symphypleona</taxon>
        <taxon>Sminthuridae</taxon>
        <taxon>Allacma</taxon>
    </lineage>
</organism>
<evidence type="ECO:0000313" key="2">
    <source>
        <dbReference type="Proteomes" id="UP000708208"/>
    </source>
</evidence>
<accession>A0A8J2KXI1</accession>
<dbReference type="Proteomes" id="UP000708208">
    <property type="component" value="Unassembled WGS sequence"/>
</dbReference>
<name>A0A8J2KXI1_9HEXA</name>
<reference evidence="1" key="1">
    <citation type="submission" date="2021-06" db="EMBL/GenBank/DDBJ databases">
        <authorList>
            <person name="Hodson N. C."/>
            <person name="Mongue J. A."/>
            <person name="Jaron S. K."/>
        </authorList>
    </citation>
    <scope>NUCLEOTIDE SEQUENCE</scope>
</reference>
<keyword evidence="2" id="KW-1185">Reference proteome</keyword>
<evidence type="ECO:0000313" key="1">
    <source>
        <dbReference type="EMBL" id="CAG7734185.1"/>
    </source>
</evidence>
<protein>
    <submittedName>
        <fullName evidence="1">Uncharacterized protein</fullName>
    </submittedName>
</protein>
<dbReference type="AlphaFoldDB" id="A0A8J2KXI1"/>
<proteinExistence type="predicted"/>
<dbReference type="EMBL" id="CAJVCH010264648">
    <property type="protein sequence ID" value="CAG7734185.1"/>
    <property type="molecule type" value="Genomic_DNA"/>
</dbReference>
<comment type="caution">
    <text evidence="1">The sequence shown here is derived from an EMBL/GenBank/DDBJ whole genome shotgun (WGS) entry which is preliminary data.</text>
</comment>
<gene>
    <name evidence="1" type="ORF">AFUS01_LOCUS22588</name>
</gene>
<sequence length="180" mass="20498">MHTKTLMDEAFANASAEVCPDWSNSKKCLFHHLDTRCNSAQVERFQEDTFFNYGLAMTQLLCDPPENFKLLSFVKESAVEDGFGDCISSRDANRELAACMKRSIHGKDFFTVSFHDTVRALHQCYIQPIKSCSQGNTTKELHLLDQSIQLEQARFASYDAVWNKFKTPASPLLLLHNLLK</sequence>